<dbReference type="AlphaFoldDB" id="A0A6N7SCK9"/>
<comment type="similarity">
    <text evidence="3 4">In the C-terminal section; belongs to the PPC synthetase family.</text>
</comment>
<feature type="region of interest" description="Phosphopantothenoylcysteine decarboxylase" evidence="3">
    <location>
        <begin position="1"/>
        <end position="188"/>
    </location>
</feature>
<dbReference type="PANTHER" id="PTHR14359:SF6">
    <property type="entry name" value="PHOSPHOPANTOTHENOYLCYSTEINE DECARBOXYLASE"/>
    <property type="match status" value="1"/>
</dbReference>
<dbReference type="PANTHER" id="PTHR14359">
    <property type="entry name" value="HOMO-OLIGOMERIC FLAVIN CONTAINING CYS DECARBOXYLASE FAMILY"/>
    <property type="match status" value="1"/>
</dbReference>
<dbReference type="GO" id="GO:0010181">
    <property type="term" value="F:FMN binding"/>
    <property type="evidence" value="ECO:0007669"/>
    <property type="project" value="UniProtKB-UniRule"/>
</dbReference>
<comment type="caution">
    <text evidence="7">The sequence shown here is derived from an EMBL/GenBank/DDBJ whole genome shotgun (WGS) entry which is preliminary data.</text>
</comment>
<keyword evidence="3" id="KW-0479">Metal-binding</keyword>
<keyword evidence="3" id="KW-0511">Multifunctional enzyme</keyword>
<name>A0A6N7SCK9_9FIRM</name>
<keyword evidence="3 4" id="KW-0288">FMN</keyword>
<sequence>MVKKTVVLGVTGGIAAYKAAQLTSDLKKKDLDVHVIMTRNATEFVSPLTFETLSGHRVSVDTFDRNFEYHVQHVSLAKQADVFVVAPATANVIAKFAHGLADDMLTTTFLACSCPKIICPAMNTGMLENPATQENLRLLKTRGMRVVEADSGLLACGDVGKGRLAPLAAIEDEIEQALFTEKPLSGLKVLVSAGPTQEALDPVRYLTNHSSGKMGYALAKAARNWGAEVTLVHGPTTLPPVRNVADMPVTSAQSMAETLLMYVEDSDLIIKAAAVADYTPIEMAAQKIKKSEGEFQLTLKRTQDILKTIGERKREDQVVCGFAMETEQLLEHARAKLESKHADMIVANDLREHGAGFGIDTNRVTVLTAQGEESLPIMRKEELAYALLERCLTILKEKREK</sequence>
<comment type="function">
    <text evidence="3">Catalyzes two sequential steps in the biosynthesis of coenzyme A. In the first step cysteine is conjugated to 4'-phosphopantothenate to form 4-phosphopantothenoylcysteine. In the second step the latter compound is decarboxylated to form 4'-phosphopantotheine.</text>
</comment>
<dbReference type="GO" id="GO:0046872">
    <property type="term" value="F:metal ion binding"/>
    <property type="evidence" value="ECO:0007669"/>
    <property type="project" value="UniProtKB-KW"/>
</dbReference>
<dbReference type="GO" id="GO:0004633">
    <property type="term" value="F:phosphopantothenoylcysteine decarboxylase activity"/>
    <property type="evidence" value="ECO:0007669"/>
    <property type="project" value="UniProtKB-UniRule"/>
</dbReference>
<feature type="binding site" evidence="3">
    <location>
        <position position="340"/>
    </location>
    <ligand>
        <name>CTP</name>
        <dbReference type="ChEBI" id="CHEBI:37563"/>
    </ligand>
</feature>
<comment type="catalytic activity">
    <reaction evidence="3 4">
        <text>N-[(R)-4-phosphopantothenoyl]-L-cysteine + H(+) = (R)-4'-phosphopantetheine + CO2</text>
        <dbReference type="Rhea" id="RHEA:16793"/>
        <dbReference type="ChEBI" id="CHEBI:15378"/>
        <dbReference type="ChEBI" id="CHEBI:16526"/>
        <dbReference type="ChEBI" id="CHEBI:59458"/>
        <dbReference type="ChEBI" id="CHEBI:61723"/>
        <dbReference type="EC" id="4.1.1.36"/>
    </reaction>
</comment>
<dbReference type="GO" id="GO:0071513">
    <property type="term" value="C:phosphopantothenoylcysteine decarboxylase complex"/>
    <property type="evidence" value="ECO:0007669"/>
    <property type="project" value="TreeGrafter"/>
</dbReference>
<comment type="cofactor">
    <cofactor evidence="3">
        <name>FMN</name>
        <dbReference type="ChEBI" id="CHEBI:58210"/>
    </cofactor>
    <text evidence="3">Binds 1 FMN per subunit.</text>
</comment>
<comment type="cofactor">
    <cofactor evidence="3">
        <name>Mg(2+)</name>
        <dbReference type="ChEBI" id="CHEBI:18420"/>
    </cofactor>
</comment>
<dbReference type="GO" id="GO:0015941">
    <property type="term" value="P:pantothenate catabolic process"/>
    <property type="evidence" value="ECO:0007669"/>
    <property type="project" value="InterPro"/>
</dbReference>
<comment type="catalytic activity">
    <reaction evidence="3 4">
        <text>(R)-4'-phosphopantothenate + L-cysteine + CTP = N-[(R)-4-phosphopantothenoyl]-L-cysteine + CMP + diphosphate + H(+)</text>
        <dbReference type="Rhea" id="RHEA:19397"/>
        <dbReference type="ChEBI" id="CHEBI:10986"/>
        <dbReference type="ChEBI" id="CHEBI:15378"/>
        <dbReference type="ChEBI" id="CHEBI:33019"/>
        <dbReference type="ChEBI" id="CHEBI:35235"/>
        <dbReference type="ChEBI" id="CHEBI:37563"/>
        <dbReference type="ChEBI" id="CHEBI:59458"/>
        <dbReference type="ChEBI" id="CHEBI:60377"/>
        <dbReference type="EC" id="6.3.2.5"/>
    </reaction>
</comment>
<accession>A0A6N7SCK9</accession>
<dbReference type="EMBL" id="WKPJ01000042">
    <property type="protein sequence ID" value="MSA91046.1"/>
    <property type="molecule type" value="Genomic_DNA"/>
</dbReference>
<feature type="domain" description="DNA/pantothenate metabolism flavoprotein C-terminal" evidence="6">
    <location>
        <begin position="184"/>
        <end position="392"/>
    </location>
</feature>
<gene>
    <name evidence="3 7" type="primary">coaBC</name>
    <name evidence="8" type="ORF">GKD88_16960</name>
    <name evidence="7" type="ORF">GKE08_17080</name>
</gene>
<dbReference type="EC" id="6.3.2.5" evidence="3"/>
<feature type="binding site" evidence="3">
    <location>
        <position position="336"/>
    </location>
    <ligand>
        <name>CTP</name>
        <dbReference type="ChEBI" id="CHEBI:37563"/>
    </ligand>
</feature>
<evidence type="ECO:0000256" key="2">
    <source>
        <dbReference type="ARBA" id="ARBA00023239"/>
    </source>
</evidence>
<evidence type="ECO:0000313" key="9">
    <source>
        <dbReference type="Proteomes" id="UP000433575"/>
    </source>
</evidence>
<comment type="function">
    <text evidence="4">Catalyzes two steps in the biosynthesis of coenzyme A. In the first step cysteine is conjugated to 4'-phosphopantothenate to form 4-phosphopantothenoylcysteine, in the latter compound is decarboxylated to form 4'-phosphopantotheine.</text>
</comment>
<dbReference type="EC" id="4.1.1.36" evidence="3"/>
<evidence type="ECO:0000256" key="4">
    <source>
        <dbReference type="RuleBase" id="RU364078"/>
    </source>
</evidence>
<comment type="pathway">
    <text evidence="3 4">Cofactor biosynthesis; coenzyme A biosynthesis; CoA from (R)-pantothenate: step 3/5.</text>
</comment>
<dbReference type="SUPFAM" id="SSF102645">
    <property type="entry name" value="CoaB-like"/>
    <property type="match status" value="1"/>
</dbReference>
<keyword evidence="2 3" id="KW-0456">Lyase</keyword>
<dbReference type="SUPFAM" id="SSF52507">
    <property type="entry name" value="Homo-oligomeric flavin-containing Cys decarboxylases, HFCD"/>
    <property type="match status" value="1"/>
</dbReference>
<evidence type="ECO:0000259" key="6">
    <source>
        <dbReference type="Pfam" id="PF04127"/>
    </source>
</evidence>
<proteinExistence type="inferred from homology"/>
<dbReference type="GO" id="GO:0015937">
    <property type="term" value="P:coenzyme A biosynthetic process"/>
    <property type="evidence" value="ECO:0007669"/>
    <property type="project" value="UniProtKB-UniRule"/>
</dbReference>
<keyword evidence="1 3" id="KW-0210">Decarboxylase</keyword>
<feature type="active site" description="Proton donor" evidence="3">
    <location>
        <position position="156"/>
    </location>
</feature>
<dbReference type="EMBL" id="WKPI01000045">
    <property type="protein sequence ID" value="MSC34817.1"/>
    <property type="molecule type" value="Genomic_DNA"/>
</dbReference>
<dbReference type="InterPro" id="IPR003382">
    <property type="entry name" value="Flavoprotein"/>
</dbReference>
<organism evidence="7 9">
    <name type="scientific">Holdemania massiliensis</name>
    <dbReference type="NCBI Taxonomy" id="1468449"/>
    <lineage>
        <taxon>Bacteria</taxon>
        <taxon>Bacillati</taxon>
        <taxon>Bacillota</taxon>
        <taxon>Erysipelotrichia</taxon>
        <taxon>Erysipelotrichales</taxon>
        <taxon>Erysipelotrichaceae</taxon>
        <taxon>Holdemania</taxon>
    </lineage>
</organism>
<comment type="caution">
    <text evidence="3">Lacks conserved residue(s) required for the propagation of feature annotation.</text>
</comment>
<comment type="similarity">
    <text evidence="3 4">In the N-terminal section; belongs to the HFCD (homo-oligomeric flavin containing Cys decarboxylase) superfamily.</text>
</comment>
<protein>
    <recommendedName>
        <fullName evidence="3">Coenzyme A biosynthesis bifunctional protein CoaBC</fullName>
    </recommendedName>
    <alternativeName>
        <fullName evidence="3">DNA/pantothenate metabolism flavoprotein</fullName>
    </alternativeName>
    <alternativeName>
        <fullName evidence="3">Phosphopantothenoylcysteine synthetase/decarboxylase</fullName>
        <shortName evidence="3">PPCS-PPCDC</shortName>
    </alternativeName>
    <domain>
        <recommendedName>
            <fullName evidence="3">Phosphopantothenoylcysteine decarboxylase</fullName>
            <shortName evidence="3">PPC decarboxylase</shortName>
            <shortName evidence="3">PPC-DC</shortName>
            <ecNumber evidence="3">4.1.1.36</ecNumber>
        </recommendedName>
        <alternativeName>
            <fullName evidence="3">CoaC</fullName>
        </alternativeName>
    </domain>
    <domain>
        <recommendedName>
            <fullName evidence="3">Phosphopantothenate--cysteine ligase</fullName>
            <ecNumber evidence="3">6.3.2.5</ecNumber>
        </recommendedName>
        <alternativeName>
            <fullName evidence="3">CoaB</fullName>
        </alternativeName>
        <alternativeName>
            <fullName evidence="3">Phosphopantothenoylcysteine synthetase</fullName>
            <shortName evidence="3">PPC synthetase</shortName>
            <shortName evidence="3">PPC-S</shortName>
        </alternativeName>
    </domain>
</protein>
<dbReference type="InterPro" id="IPR035929">
    <property type="entry name" value="CoaB-like_sf"/>
</dbReference>
<comment type="pathway">
    <text evidence="3 4">Cofactor biosynthesis; coenzyme A biosynthesis; CoA from (R)-pantothenate: step 2/5.</text>
</comment>
<feature type="binding site" evidence="3">
    <location>
        <position position="287"/>
    </location>
    <ligand>
        <name>CTP</name>
        <dbReference type="ChEBI" id="CHEBI:37563"/>
    </ligand>
</feature>
<keyword evidence="3 4" id="KW-0436">Ligase</keyword>
<dbReference type="InterPro" id="IPR036551">
    <property type="entry name" value="Flavin_trans-like"/>
</dbReference>
<dbReference type="Proteomes" id="UP000480929">
    <property type="component" value="Unassembled WGS sequence"/>
</dbReference>
<reference evidence="9 10" key="1">
    <citation type="journal article" date="2019" name="Nat. Med.">
        <title>A library of human gut bacterial isolates paired with longitudinal multiomics data enables mechanistic microbiome research.</title>
        <authorList>
            <person name="Poyet M."/>
            <person name="Groussin M."/>
            <person name="Gibbons S.M."/>
            <person name="Avila-Pacheco J."/>
            <person name="Jiang X."/>
            <person name="Kearney S.M."/>
            <person name="Perrotta A.R."/>
            <person name="Berdy B."/>
            <person name="Zhao S."/>
            <person name="Lieberman T.D."/>
            <person name="Swanson P.K."/>
            <person name="Smith M."/>
            <person name="Roesemann S."/>
            <person name="Alexander J.E."/>
            <person name="Rich S.A."/>
            <person name="Livny J."/>
            <person name="Vlamakis H."/>
            <person name="Clish C."/>
            <person name="Bullock K."/>
            <person name="Deik A."/>
            <person name="Scott J."/>
            <person name="Pierce K.A."/>
            <person name="Xavier R.J."/>
            <person name="Alm E.J."/>
        </authorList>
    </citation>
    <scope>NUCLEOTIDE SEQUENCE [LARGE SCALE GENOMIC DNA]</scope>
    <source>
        <strain evidence="7 9">BIOML-A4</strain>
        <strain evidence="8 10">BIOML-A5</strain>
    </source>
</reference>
<evidence type="ECO:0000259" key="5">
    <source>
        <dbReference type="Pfam" id="PF02441"/>
    </source>
</evidence>
<evidence type="ECO:0000313" key="10">
    <source>
        <dbReference type="Proteomes" id="UP000480929"/>
    </source>
</evidence>
<dbReference type="GO" id="GO:0004632">
    <property type="term" value="F:phosphopantothenate--cysteine ligase activity"/>
    <property type="evidence" value="ECO:0007669"/>
    <property type="project" value="UniProtKB-UniRule"/>
</dbReference>
<evidence type="ECO:0000313" key="8">
    <source>
        <dbReference type="EMBL" id="MSC34817.1"/>
    </source>
</evidence>
<dbReference type="Proteomes" id="UP000433575">
    <property type="component" value="Unassembled WGS sequence"/>
</dbReference>
<dbReference type="NCBIfam" id="TIGR00521">
    <property type="entry name" value="coaBC_dfp"/>
    <property type="match status" value="1"/>
</dbReference>
<feature type="binding site" evidence="3">
    <location>
        <position position="322"/>
    </location>
    <ligand>
        <name>CTP</name>
        <dbReference type="ChEBI" id="CHEBI:37563"/>
    </ligand>
</feature>
<keyword evidence="10" id="KW-1185">Reference proteome</keyword>
<dbReference type="Pfam" id="PF02441">
    <property type="entry name" value="Flavoprotein"/>
    <property type="match status" value="1"/>
</dbReference>
<feature type="domain" description="Flavoprotein" evidence="5">
    <location>
        <begin position="4"/>
        <end position="175"/>
    </location>
</feature>
<dbReference type="Gene3D" id="3.40.50.10300">
    <property type="entry name" value="CoaB-like"/>
    <property type="match status" value="1"/>
</dbReference>
<dbReference type="InterPro" id="IPR007085">
    <property type="entry name" value="DNA/pantothenate-metab_flavo_C"/>
</dbReference>
<dbReference type="Pfam" id="PF04127">
    <property type="entry name" value="DFP"/>
    <property type="match status" value="1"/>
</dbReference>
<feature type="binding site" evidence="3">
    <location>
        <position position="277"/>
    </location>
    <ligand>
        <name>CTP</name>
        <dbReference type="ChEBI" id="CHEBI:37563"/>
    </ligand>
</feature>
<feature type="region of interest" description="Phosphopantothenate--cysteine ligase" evidence="3">
    <location>
        <begin position="189"/>
        <end position="401"/>
    </location>
</feature>
<evidence type="ECO:0000256" key="3">
    <source>
        <dbReference type="HAMAP-Rule" id="MF_02225"/>
    </source>
</evidence>
<evidence type="ECO:0000313" key="7">
    <source>
        <dbReference type="EMBL" id="MSA91046.1"/>
    </source>
</evidence>
<keyword evidence="3" id="KW-0460">Magnesium</keyword>
<evidence type="ECO:0000256" key="1">
    <source>
        <dbReference type="ARBA" id="ARBA00022793"/>
    </source>
</evidence>
<keyword evidence="3 4" id="KW-0285">Flavoprotein</keyword>
<dbReference type="InterPro" id="IPR005252">
    <property type="entry name" value="CoaBC"/>
</dbReference>
<dbReference type="Gene3D" id="3.40.50.1950">
    <property type="entry name" value="Flavin prenyltransferase-like"/>
    <property type="match status" value="1"/>
</dbReference>
<dbReference type="UniPathway" id="UPA00241">
    <property type="reaction ID" value="UER00353"/>
</dbReference>
<dbReference type="HAMAP" id="MF_02225">
    <property type="entry name" value="CoaBC"/>
    <property type="match status" value="1"/>
</dbReference>